<keyword evidence="2" id="KW-0812">Transmembrane</keyword>
<keyword evidence="2" id="KW-1133">Transmembrane helix</keyword>
<evidence type="ECO:0000256" key="1">
    <source>
        <dbReference type="SAM" id="Coils"/>
    </source>
</evidence>
<reference evidence="3" key="1">
    <citation type="submission" date="2022-03" db="EMBL/GenBank/DDBJ databases">
        <title>Genomic Encyclopedia of Type Strains, Phase III (KMG-III): the genomes of soil and plant-associated and newly described type strains.</title>
        <authorList>
            <person name="Whitman W."/>
        </authorList>
    </citation>
    <scope>NUCLEOTIDE SEQUENCE</scope>
    <source>
        <strain evidence="3">ANL 6-2</strain>
    </source>
</reference>
<comment type="caution">
    <text evidence="3">The sequence shown here is derived from an EMBL/GenBank/DDBJ whole genome shotgun (WGS) entry which is preliminary data.</text>
</comment>
<organism evidence="3 4">
    <name type="scientific">Natronocella acetinitrilica</name>
    <dbReference type="NCBI Taxonomy" id="414046"/>
    <lineage>
        <taxon>Bacteria</taxon>
        <taxon>Pseudomonadati</taxon>
        <taxon>Pseudomonadota</taxon>
        <taxon>Gammaproteobacteria</taxon>
        <taxon>Chromatiales</taxon>
        <taxon>Ectothiorhodospiraceae</taxon>
        <taxon>Natronocella</taxon>
    </lineage>
</organism>
<evidence type="ECO:0000256" key="2">
    <source>
        <dbReference type="SAM" id="Phobius"/>
    </source>
</evidence>
<dbReference type="Proteomes" id="UP001205843">
    <property type="component" value="Unassembled WGS sequence"/>
</dbReference>
<feature type="transmembrane region" description="Helical" evidence="2">
    <location>
        <begin position="363"/>
        <end position="382"/>
    </location>
</feature>
<keyword evidence="1" id="KW-0175">Coiled coil</keyword>
<dbReference type="RefSeq" id="WP_253475957.1">
    <property type="nucleotide sequence ID" value="NZ_JALJXV010000003.1"/>
</dbReference>
<protein>
    <submittedName>
        <fullName evidence="3">RNase H-like nuclease (RuvC/YqgF family)</fullName>
    </submittedName>
</protein>
<dbReference type="EMBL" id="JALJXV010000003">
    <property type="protein sequence ID" value="MCP1674189.1"/>
    <property type="molecule type" value="Genomic_DNA"/>
</dbReference>
<accession>A0AAE3G354</accession>
<dbReference type="AlphaFoldDB" id="A0AAE3G354"/>
<name>A0AAE3G354_9GAMM</name>
<keyword evidence="2" id="KW-0472">Membrane</keyword>
<evidence type="ECO:0000313" key="4">
    <source>
        <dbReference type="Proteomes" id="UP001205843"/>
    </source>
</evidence>
<evidence type="ECO:0000313" key="3">
    <source>
        <dbReference type="EMBL" id="MCP1674189.1"/>
    </source>
</evidence>
<feature type="coiled-coil region" evidence="1">
    <location>
        <begin position="179"/>
        <end position="324"/>
    </location>
</feature>
<proteinExistence type="predicted"/>
<gene>
    <name evidence="3" type="ORF">J2T57_001291</name>
</gene>
<sequence>MMQQTQSVVIPIDAHRRSSELRELLATIESANWTLRVQAVLQAAGHALGESAAERETPVSIGSLASAVGFETMGEFVSNTESGLGLDWESWATDVQALKAKYAFGLHGESAAEIIREVTRVTDALGRKPGSASEFHLVRDRLRERESAERTAALRAELERTAEHNGELVESLHARSAEAREYESRAIALEAELEAQLAELERRMEEARAARANAISEALADQKQELLTHFEAELERERLEAHARAEGIRAEMRVLHEAERGKGGVDLAEHKRLRAEVARMRKSAEQLARVRKQLEKARADIKALRASEKALKSEVRTLKRANERVGKSILRVREEANGRIRRQNAVILEQRSTIQRLATERNIALVTACVTVLMLTVGAIVVKGVL</sequence>
<keyword evidence="4" id="KW-1185">Reference proteome</keyword>